<dbReference type="Gene3D" id="2.60.40.10">
    <property type="entry name" value="Immunoglobulins"/>
    <property type="match status" value="8"/>
</dbReference>
<dbReference type="RefSeq" id="WP_377250700.1">
    <property type="nucleotide sequence ID" value="NZ_JBHLUH010000020.1"/>
</dbReference>
<dbReference type="InterPro" id="IPR025442">
    <property type="entry name" value="DUF4185"/>
</dbReference>
<dbReference type="InterPro" id="IPR023828">
    <property type="entry name" value="Peptidase_S8_Ser-AS"/>
</dbReference>
<dbReference type="PRINTS" id="PR00723">
    <property type="entry name" value="SUBTILISIN"/>
</dbReference>
<dbReference type="PANTHER" id="PTHR13817">
    <property type="entry name" value="TITIN"/>
    <property type="match status" value="1"/>
</dbReference>
<proteinExistence type="inferred from homology"/>
<dbReference type="SUPFAM" id="SSF75005">
    <property type="entry name" value="Arabinanase/levansucrase/invertase"/>
    <property type="match status" value="1"/>
</dbReference>
<dbReference type="SUPFAM" id="SSF54897">
    <property type="entry name" value="Protease propeptides/inhibitors"/>
    <property type="match status" value="1"/>
</dbReference>
<reference evidence="12 13" key="1">
    <citation type="submission" date="2024-09" db="EMBL/GenBank/DDBJ databases">
        <authorList>
            <person name="Sun Q."/>
            <person name="Mori K."/>
        </authorList>
    </citation>
    <scope>NUCLEOTIDE SEQUENCE [LARGE SCALE GENOMIC DNA]</scope>
    <source>
        <strain evidence="12 13">TBRC 3947</strain>
    </source>
</reference>
<dbReference type="PROSITE" id="PS00136">
    <property type="entry name" value="SUBTILASE_ASP"/>
    <property type="match status" value="1"/>
</dbReference>
<feature type="active site" description="Charge relay system" evidence="8">
    <location>
        <position position="356"/>
    </location>
</feature>
<evidence type="ECO:0000256" key="7">
    <source>
        <dbReference type="ARBA" id="ARBA00023326"/>
    </source>
</evidence>
<dbReference type="InterPro" id="IPR015500">
    <property type="entry name" value="Peptidase_S8_subtilisin-rel"/>
</dbReference>
<feature type="domain" description="Fibronectin type-III" evidence="11">
    <location>
        <begin position="856"/>
        <end position="951"/>
    </location>
</feature>
<organism evidence="12 13">
    <name type="scientific">Phytohabitans kaempferiae</name>
    <dbReference type="NCBI Taxonomy" id="1620943"/>
    <lineage>
        <taxon>Bacteria</taxon>
        <taxon>Bacillati</taxon>
        <taxon>Actinomycetota</taxon>
        <taxon>Actinomycetes</taxon>
        <taxon>Micromonosporales</taxon>
        <taxon>Micromonosporaceae</taxon>
    </lineage>
</organism>
<feature type="domain" description="Fibronectin type-III" evidence="11">
    <location>
        <begin position="953"/>
        <end position="1048"/>
    </location>
</feature>
<dbReference type="InterPro" id="IPR036116">
    <property type="entry name" value="FN3_sf"/>
</dbReference>
<keyword evidence="13" id="KW-1185">Reference proteome</keyword>
<dbReference type="PROSITE" id="PS50853">
    <property type="entry name" value="FN3"/>
    <property type="match status" value="8"/>
</dbReference>
<dbReference type="CDD" id="cd04077">
    <property type="entry name" value="Peptidases_S8_PCSK9_ProteinaseK_like"/>
    <property type="match status" value="1"/>
</dbReference>
<evidence type="ECO:0000313" key="13">
    <source>
        <dbReference type="Proteomes" id="UP001589867"/>
    </source>
</evidence>
<dbReference type="InterPro" id="IPR013783">
    <property type="entry name" value="Ig-like_fold"/>
</dbReference>
<accession>A0ABV6M2K8</accession>
<feature type="region of interest" description="Disordered" evidence="10">
    <location>
        <begin position="1128"/>
        <end position="1151"/>
    </location>
</feature>
<dbReference type="InterPro" id="IPR034193">
    <property type="entry name" value="PCSK9_ProteinaseK-like"/>
</dbReference>
<comment type="caution">
    <text evidence="12">The sequence shown here is derived from an EMBL/GenBank/DDBJ whole genome shotgun (WGS) entry which is preliminary data.</text>
</comment>
<keyword evidence="7" id="KW-0624">Polysaccharide degradation</keyword>
<evidence type="ECO:0000259" key="11">
    <source>
        <dbReference type="PROSITE" id="PS50853"/>
    </source>
</evidence>
<protein>
    <submittedName>
        <fullName evidence="12">Fibronectin type III domain-containing protein</fullName>
    </submittedName>
</protein>
<dbReference type="SMART" id="SM00060">
    <property type="entry name" value="FN3"/>
    <property type="match status" value="9"/>
</dbReference>
<dbReference type="InterPro" id="IPR003961">
    <property type="entry name" value="FN3_dom"/>
</dbReference>
<feature type="active site" description="Charge relay system" evidence="8">
    <location>
        <position position="198"/>
    </location>
</feature>
<evidence type="ECO:0000313" key="12">
    <source>
        <dbReference type="EMBL" id="MFC0528744.1"/>
    </source>
</evidence>
<keyword evidence="6" id="KW-0326">Glycosidase</keyword>
<dbReference type="InterPro" id="IPR036852">
    <property type="entry name" value="Peptidase_S8/S53_dom_sf"/>
</dbReference>
<evidence type="ECO:0000256" key="8">
    <source>
        <dbReference type="PROSITE-ProRule" id="PRU01240"/>
    </source>
</evidence>
<evidence type="ECO:0000256" key="10">
    <source>
        <dbReference type="SAM" id="MobiDB-lite"/>
    </source>
</evidence>
<dbReference type="SUPFAM" id="SSF49265">
    <property type="entry name" value="Fibronectin type III"/>
    <property type="match status" value="5"/>
</dbReference>
<feature type="domain" description="Fibronectin type-III" evidence="11">
    <location>
        <begin position="1049"/>
        <end position="1142"/>
    </location>
</feature>
<feature type="domain" description="Fibronectin type-III" evidence="11">
    <location>
        <begin position="758"/>
        <end position="853"/>
    </location>
</feature>
<evidence type="ECO:0000256" key="9">
    <source>
        <dbReference type="RuleBase" id="RU003355"/>
    </source>
</evidence>
<dbReference type="Gene3D" id="3.30.70.80">
    <property type="entry name" value="Peptidase S8 propeptide/proteinase inhibitor I9"/>
    <property type="match status" value="1"/>
</dbReference>
<dbReference type="PROSITE" id="PS00138">
    <property type="entry name" value="SUBTILASE_SER"/>
    <property type="match status" value="1"/>
</dbReference>
<keyword evidence="3" id="KW-0677">Repeat</keyword>
<feature type="domain" description="Fibronectin type-III" evidence="11">
    <location>
        <begin position="1332"/>
        <end position="1423"/>
    </location>
</feature>
<dbReference type="CDD" id="cd00063">
    <property type="entry name" value="FN3"/>
    <property type="match status" value="8"/>
</dbReference>
<feature type="domain" description="Fibronectin type-III" evidence="11">
    <location>
        <begin position="1238"/>
        <end position="1330"/>
    </location>
</feature>
<dbReference type="InterPro" id="IPR023296">
    <property type="entry name" value="Glyco_hydro_beta-prop_sf"/>
</dbReference>
<dbReference type="Pfam" id="PF00041">
    <property type="entry name" value="fn3"/>
    <property type="match status" value="6"/>
</dbReference>
<evidence type="ECO:0000256" key="6">
    <source>
        <dbReference type="ARBA" id="ARBA00023295"/>
    </source>
</evidence>
<dbReference type="Gene3D" id="3.40.50.200">
    <property type="entry name" value="Peptidase S8/S53 domain"/>
    <property type="match status" value="1"/>
</dbReference>
<feature type="active site" description="Charge relay system" evidence="8">
    <location>
        <position position="163"/>
    </location>
</feature>
<evidence type="ECO:0000256" key="1">
    <source>
        <dbReference type="ARBA" id="ARBA00011073"/>
    </source>
</evidence>
<dbReference type="InterPro" id="IPR037045">
    <property type="entry name" value="S8pro/Inhibitor_I9_sf"/>
</dbReference>
<feature type="domain" description="Fibronectin type-III" evidence="11">
    <location>
        <begin position="1143"/>
        <end position="1236"/>
    </location>
</feature>
<dbReference type="Pfam" id="PF13810">
    <property type="entry name" value="DUF4185"/>
    <property type="match status" value="1"/>
</dbReference>
<evidence type="ECO:0000256" key="2">
    <source>
        <dbReference type="ARBA" id="ARBA00022670"/>
    </source>
</evidence>
<keyword evidence="2 8" id="KW-0645">Protease</keyword>
<keyword evidence="5 8" id="KW-0720">Serine protease</keyword>
<dbReference type="PANTHER" id="PTHR13817:SF73">
    <property type="entry name" value="FIBRONECTIN TYPE-III DOMAIN-CONTAINING PROTEIN"/>
    <property type="match status" value="1"/>
</dbReference>
<evidence type="ECO:0000256" key="4">
    <source>
        <dbReference type="ARBA" id="ARBA00022801"/>
    </source>
</evidence>
<dbReference type="PROSITE" id="PS51892">
    <property type="entry name" value="SUBTILASE"/>
    <property type="match status" value="1"/>
</dbReference>
<comment type="similarity">
    <text evidence="1 8 9">Belongs to the peptidase S8 family.</text>
</comment>
<feature type="region of interest" description="Disordered" evidence="10">
    <location>
        <begin position="1409"/>
        <end position="1428"/>
    </location>
</feature>
<dbReference type="EMBL" id="JBHLUH010000020">
    <property type="protein sequence ID" value="MFC0528744.1"/>
    <property type="molecule type" value="Genomic_DNA"/>
</dbReference>
<dbReference type="InterPro" id="IPR000209">
    <property type="entry name" value="Peptidase_S8/S53_dom"/>
</dbReference>
<dbReference type="InterPro" id="IPR050964">
    <property type="entry name" value="Striated_Muscle_Regulatory"/>
</dbReference>
<feature type="domain" description="Fibronectin type-III" evidence="11">
    <location>
        <begin position="1426"/>
        <end position="1519"/>
    </location>
</feature>
<dbReference type="Proteomes" id="UP001589867">
    <property type="component" value="Unassembled WGS sequence"/>
</dbReference>
<keyword evidence="4 8" id="KW-0378">Hydrolase</keyword>
<evidence type="ECO:0000256" key="3">
    <source>
        <dbReference type="ARBA" id="ARBA00022737"/>
    </source>
</evidence>
<dbReference type="InterPro" id="IPR023827">
    <property type="entry name" value="Peptidase_S8_Asp-AS"/>
</dbReference>
<dbReference type="SUPFAM" id="SSF52743">
    <property type="entry name" value="Subtilisin-like"/>
    <property type="match status" value="1"/>
</dbReference>
<evidence type="ECO:0000256" key="5">
    <source>
        <dbReference type="ARBA" id="ARBA00022825"/>
    </source>
</evidence>
<gene>
    <name evidence="12" type="ORF">ACFFIA_13840</name>
</gene>
<name>A0ABV6M2K8_9ACTN</name>
<keyword evidence="7" id="KW-0119">Carbohydrate metabolism</keyword>
<dbReference type="Pfam" id="PF00082">
    <property type="entry name" value="Peptidase_S8"/>
    <property type="match status" value="1"/>
</dbReference>
<sequence length="1745" mass="185298">MNRVRSGVTALIIFAITVTLLPMSDASRSGEIRNADARTAIPGQFLAMLAKQAAGSDVEATVRQLVAKYGGSVMNVYEALPGFAFSATDAQASRLARDPAVEYVERNLRGFRRDTQDTRAFPSGPDPNQPYDLWHLDRIDQRAQPPDGRFNHGTTNVPIYIVDDGILLNHVDFGGPLSRVSVGFNAFAPAPYRDCDGHATHVAGLAAGSRYGVAKQSPIISIKVLDCNSGTVSGLVAGLNHILVNGQKPAVVNMSLGFPGIVSIVDQTTKMLLDNGFTVVIAAGNDPNEDTCTTSPTNVAAGSEGGISVAATDQFDQSFSDNSYGDCVTLFAPGVDVPSASHLNPALSAPPDTGTSFAAPQVSGAAATLLATHPSFSPSQVRAALVADATPGVVQNSQSPAAASRLLYVPLPDQPGTSVSSSDLNELFNAYGDQGGHWTGGDETVSVELPDGRVAWFFGDTMLGTVNPDGTRPRGTPMVHNSVVIQDGDTLTETLIGGTPTNPHQFVGTPSTDPDDLGWWPGEARVVGGELHVFYTHVGHGGGGALSFTTLDQAVARFSLPDLTLVSLTPLGLGKQIDWGAAAVPGGDGYIYVYGTANDGATRNMYVARAPENTVTNAASLRFWNGQSWSALESQAARVMTDVGAGFSVKEHNGRYVLVTFDESQPFTARILGFSAETPTGPFLHPRLLYQAPEASGNTYVYNARIHPEQSSSGDFVVSYNVNSFDPDDVYANARRYRPKFVDVTLPPPVDASLLPDAPRALTGSANSTGAVNLSWTMPGGAKNSNVVYRVYQRNADAGATQFTRPSGTVSATSTTVGIFNPGVYEFRVTAQNTSGEGPPSLPVSVVVVIPPPAQAPANLTGTANPDGSVSLSWGAVSGAGWINYRVYQRNLTANEADFAEARSAVVNGTTARITGLTRGGVYEFRVHAFNGGGEGPPSNVVQLTSRIDPPPRPTNLVASSNEDGTIGLTWTSSGPGIWYWVYSRDVTADPDAQFTRHEYPVSTGPANTAGYLTVGHTYEFYVVAFNEGGESLASNTVSAVSRIAPPPAPTNLVATSREDGTIGLSWTSSGAGIWYYVYYRDIDNGEATFTKSIYPVVDRTTFTAGYLTAGHRYEFYVTSINEGGESASNHVEARSTVAPPPAPTNLTVSPSDDGTIELSWGSSGPDIWYWVYYRNVSDGEAFTRIQYPVSTGTTFTAGYLTVGDTYAFYVTAIAASGDESAPSNTAQAVSYMPPPAAPRNLRATAGNGQVILNWTAPAAGLWYYVYTRDVTAGGQFVRSQYPITSGTTHTATVLTNGHTYAFYVTTIGTGGGESPPSNTVQAVPRLPVPPAPTNLTATARADGTIRLTWGSSGAGIWYWVYTRDVTSAGSFTRSKYPVSNGTAFTVDHLTLNHRYAFYVTAFNDGGESPRSNTVEATATVPPPPAPSNVTATARNDGTIRLTWNSSGSGLWYYVYTRDVTAGGSFQRSRYPITNGTAYSAGYLVVGHVYAFYVRAINEGGEGPASSTVQATATILAPSNVRAGWTDHATARVSWSSGNPGGWFYLYVRDVDAGGAFVRQTYPVSGRTWQVVRPLGGSAYQFYVTEIGPYGGESPRSPTVTLASNYPLPAAGSVSAQVPYSLRCYVTYIEFCEATVYPTATLSGWSPNFQYLNQLNIGWEIRHNGNLRRSSSDYCRGASDGITSCQRTGPTFTVAWARALGPPTICVRTTGFGHYYRNSDDYTRIERSRNDCVVPGSPEGLASGR</sequence>